<dbReference type="Gene3D" id="3.40.50.300">
    <property type="entry name" value="P-loop containing nucleotide triphosphate hydrolases"/>
    <property type="match status" value="1"/>
</dbReference>
<dbReference type="EMBL" id="AP022871">
    <property type="protein sequence ID" value="BCB84898.1"/>
    <property type="molecule type" value="Genomic_DNA"/>
</dbReference>
<evidence type="ECO:0000256" key="3">
    <source>
        <dbReference type="ARBA" id="ARBA00023236"/>
    </source>
</evidence>
<organism evidence="6 7">
    <name type="scientific">Phytohabitans suffuscus</name>
    <dbReference type="NCBI Taxonomy" id="624315"/>
    <lineage>
        <taxon>Bacteria</taxon>
        <taxon>Bacillati</taxon>
        <taxon>Actinomycetota</taxon>
        <taxon>Actinomycetes</taxon>
        <taxon>Micromonosporales</taxon>
        <taxon>Micromonosporaceae</taxon>
    </lineage>
</organism>
<dbReference type="CDD" id="cd00267">
    <property type="entry name" value="ABC_ATPase"/>
    <property type="match status" value="1"/>
</dbReference>
<keyword evidence="1" id="KW-0227">DNA damage</keyword>
<evidence type="ECO:0000313" key="6">
    <source>
        <dbReference type="EMBL" id="BCB84898.1"/>
    </source>
</evidence>
<protein>
    <submittedName>
        <fullName evidence="6">ATP-binding protein</fullName>
    </submittedName>
</protein>
<keyword evidence="2" id="KW-0234">DNA repair</keyword>
<dbReference type="KEGG" id="psuu:Psuf_022110"/>
<dbReference type="GO" id="GO:0000731">
    <property type="term" value="P:DNA synthesis involved in DNA repair"/>
    <property type="evidence" value="ECO:0007669"/>
    <property type="project" value="TreeGrafter"/>
</dbReference>
<dbReference type="GO" id="GO:0006302">
    <property type="term" value="P:double-strand break repair"/>
    <property type="evidence" value="ECO:0007669"/>
    <property type="project" value="TreeGrafter"/>
</dbReference>
<evidence type="ECO:0000256" key="1">
    <source>
        <dbReference type="ARBA" id="ARBA00022763"/>
    </source>
</evidence>
<evidence type="ECO:0000256" key="2">
    <source>
        <dbReference type="ARBA" id="ARBA00023204"/>
    </source>
</evidence>
<accession>A0A6F8YFZ5</accession>
<dbReference type="SUPFAM" id="SSF52540">
    <property type="entry name" value="P-loop containing nucleoside triphosphate hydrolases"/>
    <property type="match status" value="1"/>
</dbReference>
<keyword evidence="6" id="KW-0067">ATP-binding</keyword>
<name>A0A6F8YFZ5_9ACTN</name>
<sequence length="1139" mass="126421">MTTPHAAAGLDTDGQGAAQFRISQVQILNWGAYSGLQTMTVARTGTAIVGPSGRGKSTLLDAMASVILPNPQEFNQAARDDRGKKRERTVYSYARGHTDQRQDENRRSATTNYLRPPAGPGFPSGAAITWQTGDGRRATAFRLAWVGPDADGPEAINAATVYGFVNDHFDLAQLHGITAIRQGASPLSKTSLERLVDQNRGDVVDSSQARVHAKMRSVMGMGSTDESQRLAMQLLRRAQASKGIFSINALFKDFVLTEPLALARWDVALEAYREASRLYDEFETARRRTQTLAPLPAIAEKYRAAGADYVAKNGLLRGDGDGPTRIHVWHAEKVAEWAETAIDDNRLAKAMIDEESAAAVKAAEAADRREQDTIAQLIAAGGDRSELVKVQLRHAKEALERVETERQRFESRLSVFGLSLPTSPGDVTLTHASLDNLATDEETLLKKAAEKATGAAGQLWKLRQDAEAKKREIAGLRARRSLIPEDADARRNRIASALDLEIDRVRYAGELLQLKPEHRRWEKAVVGLLLPLSSTLLVASNDFGRVRRYVHDHDMQGSITITPAVSGSPSPVQMDGSVPALLDIADHPFHGWLASELHETANYHCVETDAELDNRPPGWARGSITPAGMRTGARQRFTKDDRRLRYPWLGWDIRRLLQDLADEFESIQRELKVAEVSADEANLRRESLRRRRDELRAIHADLTWDRIDRSVAQQRIEELEPQLAQGNSPEVAHLTQLLHEQREKAVAASSEVKRLEQEQNRIAKEWGDLVTVVDEAKDRVEDAPPLIADERAALAAIPFAAPVGTTGVTASLRAAIESLRGQIERHKEDREKLESAVLGHIAAYRNLDERTARETDGTIESLPSVLAIYQQLVTDDLPRAKQAWLAKVDDDMNRQLRGLLVQIDDDARSIKRGLAPINDVLRHVRFRADATLSIESVERPSSDLKDFRQIITRYTSNTVGRDAERDADQVEKSFTRLRKHLAKLDDQSRAGEAWRRRVFDAREHVEFQAIETRPDGVKVVHDGVSGMSGGEGQELIAFILGAALRFRLGEGHEGPPSYASIILDEGFVKADSDYTGRALSALRALGFQLIVGAPREKATAFEDYVESVAYINLDVADPTRVRIYPMTMKEALRLEEEPQ</sequence>
<feature type="coiled-coil region" evidence="4">
    <location>
        <begin position="738"/>
        <end position="765"/>
    </location>
</feature>
<feature type="coiled-coil region" evidence="4">
    <location>
        <begin position="385"/>
        <end position="412"/>
    </location>
</feature>
<feature type="compositionally biased region" description="Basic and acidic residues" evidence="5">
    <location>
        <begin position="96"/>
        <end position="107"/>
    </location>
</feature>
<dbReference type="Pfam" id="PF13555">
    <property type="entry name" value="AAA_29"/>
    <property type="match status" value="1"/>
</dbReference>
<evidence type="ECO:0000313" key="7">
    <source>
        <dbReference type="Proteomes" id="UP000503011"/>
    </source>
</evidence>
<dbReference type="Pfam" id="PF13558">
    <property type="entry name" value="SbcC_Walker_B"/>
    <property type="match status" value="1"/>
</dbReference>
<dbReference type="GO" id="GO:0009432">
    <property type="term" value="P:SOS response"/>
    <property type="evidence" value="ECO:0007669"/>
    <property type="project" value="UniProtKB-KW"/>
</dbReference>
<reference evidence="6 7" key="2">
    <citation type="submission" date="2020-03" db="EMBL/GenBank/DDBJ databases">
        <authorList>
            <person name="Ichikawa N."/>
            <person name="Kimura A."/>
            <person name="Kitahashi Y."/>
            <person name="Uohara A."/>
        </authorList>
    </citation>
    <scope>NUCLEOTIDE SEQUENCE [LARGE SCALE GENOMIC DNA]</scope>
    <source>
        <strain evidence="6 7">NBRC 105367</strain>
    </source>
</reference>
<dbReference type="Proteomes" id="UP000503011">
    <property type="component" value="Chromosome"/>
</dbReference>
<feature type="coiled-coil region" evidence="4">
    <location>
        <begin position="657"/>
        <end position="698"/>
    </location>
</feature>
<feature type="region of interest" description="Disordered" evidence="5">
    <location>
        <begin position="92"/>
        <end position="123"/>
    </location>
</feature>
<evidence type="ECO:0000256" key="5">
    <source>
        <dbReference type="SAM" id="MobiDB-lite"/>
    </source>
</evidence>
<feature type="coiled-coil region" evidence="4">
    <location>
        <begin position="809"/>
        <end position="836"/>
    </location>
</feature>
<evidence type="ECO:0000256" key="4">
    <source>
        <dbReference type="SAM" id="Coils"/>
    </source>
</evidence>
<dbReference type="InterPro" id="IPR027417">
    <property type="entry name" value="P-loop_NTPase"/>
</dbReference>
<gene>
    <name evidence="6" type="ORF">Psuf_022110</name>
</gene>
<reference evidence="6 7" key="1">
    <citation type="submission" date="2020-03" db="EMBL/GenBank/DDBJ databases">
        <title>Whole genome shotgun sequence of Phytohabitans suffuscus NBRC 105367.</title>
        <authorList>
            <person name="Komaki H."/>
            <person name="Tamura T."/>
        </authorList>
    </citation>
    <scope>NUCLEOTIDE SEQUENCE [LARGE SCALE GENOMIC DNA]</scope>
    <source>
        <strain evidence="6 7">NBRC 105367</strain>
    </source>
</reference>
<keyword evidence="3" id="KW-0742">SOS response</keyword>
<dbReference type="PANTHER" id="PTHR32182">
    <property type="entry name" value="DNA REPLICATION AND REPAIR PROTEIN RECF"/>
    <property type="match status" value="1"/>
</dbReference>
<dbReference type="GO" id="GO:0005524">
    <property type="term" value="F:ATP binding"/>
    <property type="evidence" value="ECO:0007669"/>
    <property type="project" value="UniProtKB-KW"/>
</dbReference>
<proteinExistence type="predicted"/>
<keyword evidence="7" id="KW-1185">Reference proteome</keyword>
<dbReference type="PANTHER" id="PTHR32182:SF0">
    <property type="entry name" value="DNA REPLICATION AND REPAIR PROTEIN RECF"/>
    <property type="match status" value="1"/>
</dbReference>
<keyword evidence="4" id="KW-0175">Coiled coil</keyword>
<keyword evidence="6" id="KW-0547">Nucleotide-binding</keyword>
<dbReference type="RefSeq" id="WP_173156290.1">
    <property type="nucleotide sequence ID" value="NZ_AP022871.1"/>
</dbReference>
<dbReference type="AlphaFoldDB" id="A0A6F8YFZ5"/>